<gene>
    <name evidence="5" type="ordered locus">Os02g0763501</name>
    <name evidence="5" type="ORF">OSNPB_020763501</name>
</gene>
<dbReference type="STRING" id="39947.A0A0P0VQ33"/>
<dbReference type="eggNOG" id="KOG1187">
    <property type="taxonomic scope" value="Eukaryota"/>
</dbReference>
<evidence type="ECO:0000313" key="5">
    <source>
        <dbReference type="EMBL" id="BAS81050.1"/>
    </source>
</evidence>
<accession>A0A0P0VQ33</accession>
<dbReference type="GO" id="GO:0061630">
    <property type="term" value="F:ubiquitin protein ligase activity"/>
    <property type="evidence" value="ECO:0007669"/>
    <property type="project" value="UniProtKB-EC"/>
</dbReference>
<dbReference type="Gene3D" id="1.10.510.10">
    <property type="entry name" value="Transferase(Phosphotransferase) domain 1"/>
    <property type="match status" value="1"/>
</dbReference>
<evidence type="ECO:0000256" key="2">
    <source>
        <dbReference type="ARBA" id="ARBA00012483"/>
    </source>
</evidence>
<dbReference type="EMBL" id="AP014958">
    <property type="protein sequence ID" value="BAS81050.1"/>
    <property type="molecule type" value="Genomic_DNA"/>
</dbReference>
<feature type="compositionally biased region" description="Basic residues" evidence="4">
    <location>
        <begin position="12"/>
        <end position="21"/>
    </location>
</feature>
<dbReference type="InterPro" id="IPR051348">
    <property type="entry name" value="U-box_ubiquitin_ligases"/>
</dbReference>
<sequence>MAEMEKTSAARPWRRPRRRSMAWRTTVRGRQWTARSACTAVRPTVGGGGRRGTARTGGRRRRGGAAAGRPGGAAAAQCREADEKVRALERVVRLPGLEHEVDDGGEGRERDDEQDEHEEEPGADADAGAAGVAPGAAGVVLEEARVLRRRDAEHLIAARRRPSIPWSQRFRISAEITTALLFLHQTKPESLVHRNLKPANILFDRNILLKVLTSPPPIPIVPASPPPPACPRRSAPIAPATVGRTVVRADRCLPRTAVRHAMLPASAASMAGRHLSSPSRPSPAPPPPRATPPPAAAHPRRPRLSAC</sequence>
<keyword evidence="6" id="KW-1185">Reference proteome</keyword>
<dbReference type="PANTHER" id="PTHR45647">
    <property type="entry name" value="OS02G0152300 PROTEIN"/>
    <property type="match status" value="1"/>
</dbReference>
<proteinExistence type="predicted"/>
<dbReference type="InParanoid" id="A0A0P0VQ33"/>
<dbReference type="PaxDb" id="39947-A0A0P0VQ33"/>
<evidence type="ECO:0000256" key="3">
    <source>
        <dbReference type="ARBA" id="ARBA00022786"/>
    </source>
</evidence>
<feature type="region of interest" description="Disordered" evidence="4">
    <location>
        <begin position="94"/>
        <end position="134"/>
    </location>
</feature>
<comment type="catalytic activity">
    <reaction evidence="1">
        <text>S-ubiquitinyl-[E2 ubiquitin-conjugating enzyme]-L-cysteine + [acceptor protein]-L-lysine = [E2 ubiquitin-conjugating enzyme]-L-cysteine + N(6)-ubiquitinyl-[acceptor protein]-L-lysine.</text>
        <dbReference type="EC" id="2.3.2.27"/>
    </reaction>
</comment>
<reference evidence="5 6" key="3">
    <citation type="journal article" date="2013" name="Rice">
        <title>Improvement of the Oryza sativa Nipponbare reference genome using next generation sequence and optical map data.</title>
        <authorList>
            <person name="Kawahara Y."/>
            <person name="de la Bastide M."/>
            <person name="Hamilton J.P."/>
            <person name="Kanamori H."/>
            <person name="McCombie W.R."/>
            <person name="Ouyang S."/>
            <person name="Schwartz D.C."/>
            <person name="Tanaka T."/>
            <person name="Wu J."/>
            <person name="Zhou S."/>
            <person name="Childs K.L."/>
            <person name="Davidson R.M."/>
            <person name="Lin H."/>
            <person name="Quesada-Ocampo L."/>
            <person name="Vaillancourt B."/>
            <person name="Sakai H."/>
            <person name="Lee S.S."/>
            <person name="Kim J."/>
            <person name="Numa H."/>
            <person name="Itoh T."/>
            <person name="Buell C.R."/>
            <person name="Matsumoto T."/>
        </authorList>
    </citation>
    <scope>NUCLEOTIDE SEQUENCE [LARGE SCALE GENOMIC DNA]</scope>
    <source>
        <strain evidence="6">cv. Nipponbare</strain>
    </source>
</reference>
<name>A0A0P0VQ33_ORYSJ</name>
<keyword evidence="3" id="KW-0833">Ubl conjugation pathway</keyword>
<dbReference type="AlphaFoldDB" id="A0A0P0VQ33"/>
<evidence type="ECO:0000256" key="1">
    <source>
        <dbReference type="ARBA" id="ARBA00000900"/>
    </source>
</evidence>
<dbReference type="Proteomes" id="UP000059680">
    <property type="component" value="Chromosome 2"/>
</dbReference>
<organism evidence="5 6">
    <name type="scientific">Oryza sativa subsp. japonica</name>
    <name type="common">Rice</name>
    <dbReference type="NCBI Taxonomy" id="39947"/>
    <lineage>
        <taxon>Eukaryota</taxon>
        <taxon>Viridiplantae</taxon>
        <taxon>Streptophyta</taxon>
        <taxon>Embryophyta</taxon>
        <taxon>Tracheophyta</taxon>
        <taxon>Spermatophyta</taxon>
        <taxon>Magnoliopsida</taxon>
        <taxon>Liliopsida</taxon>
        <taxon>Poales</taxon>
        <taxon>Poaceae</taxon>
        <taxon>BOP clade</taxon>
        <taxon>Oryzoideae</taxon>
        <taxon>Oryzeae</taxon>
        <taxon>Oryzinae</taxon>
        <taxon>Oryza</taxon>
        <taxon>Oryza sativa</taxon>
    </lineage>
</organism>
<feature type="region of interest" description="Disordered" evidence="4">
    <location>
        <begin position="1"/>
        <end position="78"/>
    </location>
</feature>
<protein>
    <recommendedName>
        <fullName evidence="2">RING-type E3 ubiquitin transferase</fullName>
        <ecNumber evidence="2">2.3.2.27</ecNumber>
    </recommendedName>
</protein>
<feature type="compositionally biased region" description="Basic residues" evidence="4">
    <location>
        <begin position="298"/>
        <end position="307"/>
    </location>
</feature>
<dbReference type="EC" id="2.3.2.27" evidence="2"/>
<feature type="compositionally biased region" description="Low complexity" evidence="4">
    <location>
        <begin position="124"/>
        <end position="134"/>
    </location>
</feature>
<reference evidence="5 6" key="2">
    <citation type="journal article" date="2013" name="Plant Cell Physiol.">
        <title>Rice Annotation Project Database (RAP-DB): an integrative and interactive database for rice genomics.</title>
        <authorList>
            <person name="Sakai H."/>
            <person name="Lee S.S."/>
            <person name="Tanaka T."/>
            <person name="Numa H."/>
            <person name="Kim J."/>
            <person name="Kawahara Y."/>
            <person name="Wakimoto H."/>
            <person name="Yang C.C."/>
            <person name="Iwamoto M."/>
            <person name="Abe T."/>
            <person name="Yamada Y."/>
            <person name="Muto A."/>
            <person name="Inokuchi H."/>
            <person name="Ikemura T."/>
            <person name="Matsumoto T."/>
            <person name="Sasaki T."/>
            <person name="Itoh T."/>
        </authorList>
    </citation>
    <scope>NUCLEOTIDE SEQUENCE [LARGE SCALE GENOMIC DNA]</scope>
    <source>
        <strain evidence="6">cv. Nipponbare</strain>
    </source>
</reference>
<evidence type="ECO:0000256" key="4">
    <source>
        <dbReference type="SAM" id="MobiDB-lite"/>
    </source>
</evidence>
<feature type="region of interest" description="Disordered" evidence="4">
    <location>
        <begin position="267"/>
        <end position="307"/>
    </location>
</feature>
<reference evidence="6" key="1">
    <citation type="journal article" date="2005" name="Nature">
        <title>The map-based sequence of the rice genome.</title>
        <authorList>
            <consortium name="International rice genome sequencing project (IRGSP)"/>
            <person name="Matsumoto T."/>
            <person name="Wu J."/>
            <person name="Kanamori H."/>
            <person name="Katayose Y."/>
            <person name="Fujisawa M."/>
            <person name="Namiki N."/>
            <person name="Mizuno H."/>
            <person name="Yamamoto K."/>
            <person name="Antonio B.A."/>
            <person name="Baba T."/>
            <person name="Sakata K."/>
            <person name="Nagamura Y."/>
            <person name="Aoki H."/>
            <person name="Arikawa K."/>
            <person name="Arita K."/>
            <person name="Bito T."/>
            <person name="Chiden Y."/>
            <person name="Fujitsuka N."/>
            <person name="Fukunaka R."/>
            <person name="Hamada M."/>
            <person name="Harada C."/>
            <person name="Hayashi A."/>
            <person name="Hijishita S."/>
            <person name="Honda M."/>
            <person name="Hosokawa S."/>
            <person name="Ichikawa Y."/>
            <person name="Idonuma A."/>
            <person name="Iijima M."/>
            <person name="Ikeda M."/>
            <person name="Ikeno M."/>
            <person name="Ito K."/>
            <person name="Ito S."/>
            <person name="Ito T."/>
            <person name="Ito Y."/>
            <person name="Ito Y."/>
            <person name="Iwabuchi A."/>
            <person name="Kamiya K."/>
            <person name="Karasawa W."/>
            <person name="Kurita K."/>
            <person name="Katagiri S."/>
            <person name="Kikuta A."/>
            <person name="Kobayashi H."/>
            <person name="Kobayashi N."/>
            <person name="Machita K."/>
            <person name="Maehara T."/>
            <person name="Masukawa M."/>
            <person name="Mizubayashi T."/>
            <person name="Mukai Y."/>
            <person name="Nagasaki H."/>
            <person name="Nagata Y."/>
            <person name="Naito S."/>
            <person name="Nakashima M."/>
            <person name="Nakama Y."/>
            <person name="Nakamichi Y."/>
            <person name="Nakamura M."/>
            <person name="Meguro A."/>
            <person name="Negishi M."/>
            <person name="Ohta I."/>
            <person name="Ohta T."/>
            <person name="Okamoto M."/>
            <person name="Ono N."/>
            <person name="Saji S."/>
            <person name="Sakaguchi M."/>
            <person name="Sakai K."/>
            <person name="Shibata M."/>
            <person name="Shimokawa T."/>
            <person name="Song J."/>
            <person name="Takazaki Y."/>
            <person name="Terasawa K."/>
            <person name="Tsugane M."/>
            <person name="Tsuji K."/>
            <person name="Ueda S."/>
            <person name="Waki K."/>
            <person name="Yamagata H."/>
            <person name="Yamamoto M."/>
            <person name="Yamamoto S."/>
            <person name="Yamane H."/>
            <person name="Yoshiki S."/>
            <person name="Yoshihara R."/>
            <person name="Yukawa K."/>
            <person name="Zhong H."/>
            <person name="Yano M."/>
            <person name="Yuan Q."/>
            <person name="Ouyang S."/>
            <person name="Liu J."/>
            <person name="Jones K.M."/>
            <person name="Gansberger K."/>
            <person name="Moffat K."/>
            <person name="Hill J."/>
            <person name="Bera J."/>
            <person name="Fadrosh D."/>
            <person name="Jin S."/>
            <person name="Johri S."/>
            <person name="Kim M."/>
            <person name="Overton L."/>
            <person name="Reardon M."/>
            <person name="Tsitrin T."/>
            <person name="Vuong H."/>
            <person name="Weaver B."/>
            <person name="Ciecko A."/>
            <person name="Tallon L."/>
            <person name="Jackson J."/>
            <person name="Pai G."/>
            <person name="Aken S.V."/>
            <person name="Utterback T."/>
            <person name="Reidmuller S."/>
            <person name="Feldblyum T."/>
            <person name="Hsiao J."/>
            <person name="Zismann V."/>
            <person name="Iobst S."/>
            <person name="de Vazeille A.R."/>
            <person name="Buell C.R."/>
            <person name="Ying K."/>
            <person name="Li Y."/>
            <person name="Lu T."/>
            <person name="Huang Y."/>
            <person name="Zhao Q."/>
            <person name="Feng Q."/>
            <person name="Zhang L."/>
            <person name="Zhu J."/>
            <person name="Weng Q."/>
            <person name="Mu J."/>
            <person name="Lu Y."/>
            <person name="Fan D."/>
            <person name="Liu Y."/>
            <person name="Guan J."/>
            <person name="Zhang Y."/>
            <person name="Yu S."/>
            <person name="Liu X."/>
            <person name="Zhang Y."/>
            <person name="Hong G."/>
            <person name="Han B."/>
            <person name="Choisne N."/>
            <person name="Demange N."/>
            <person name="Orjeda G."/>
            <person name="Samain S."/>
            <person name="Cattolico L."/>
            <person name="Pelletier E."/>
            <person name="Couloux A."/>
            <person name="Segurens B."/>
            <person name="Wincker P."/>
            <person name="D'Hont A."/>
            <person name="Scarpelli C."/>
            <person name="Weissenbach J."/>
            <person name="Salanoubat M."/>
            <person name="Quetier F."/>
            <person name="Yu Y."/>
            <person name="Kim H.R."/>
            <person name="Rambo T."/>
            <person name="Currie J."/>
            <person name="Collura K."/>
            <person name="Luo M."/>
            <person name="Yang T."/>
            <person name="Ammiraju J.S.S."/>
            <person name="Engler F."/>
            <person name="Soderlund C."/>
            <person name="Wing R.A."/>
            <person name="Palmer L.E."/>
            <person name="de la Bastide M."/>
            <person name="Spiegel L."/>
            <person name="Nascimento L."/>
            <person name="Zutavern T."/>
            <person name="O'Shaughnessy A."/>
            <person name="Dike S."/>
            <person name="Dedhia N."/>
            <person name="Preston R."/>
            <person name="Balija V."/>
            <person name="McCombie W.R."/>
            <person name="Chow T."/>
            <person name="Chen H."/>
            <person name="Chung M."/>
            <person name="Chen C."/>
            <person name="Shaw J."/>
            <person name="Wu H."/>
            <person name="Hsiao K."/>
            <person name="Chao Y."/>
            <person name="Chu M."/>
            <person name="Cheng C."/>
            <person name="Hour A."/>
            <person name="Lee P."/>
            <person name="Lin S."/>
            <person name="Lin Y."/>
            <person name="Liou J."/>
            <person name="Liu S."/>
            <person name="Hsing Y."/>
            <person name="Raghuvanshi S."/>
            <person name="Mohanty A."/>
            <person name="Bharti A.K."/>
            <person name="Gaur A."/>
            <person name="Gupta V."/>
            <person name="Kumar D."/>
            <person name="Ravi V."/>
            <person name="Vij S."/>
            <person name="Kapur A."/>
            <person name="Khurana P."/>
            <person name="Khurana P."/>
            <person name="Khurana J.P."/>
            <person name="Tyagi A.K."/>
            <person name="Gaikwad K."/>
            <person name="Singh A."/>
            <person name="Dalal V."/>
            <person name="Srivastava S."/>
            <person name="Dixit A."/>
            <person name="Pal A.K."/>
            <person name="Ghazi I.A."/>
            <person name="Yadav M."/>
            <person name="Pandit A."/>
            <person name="Bhargava A."/>
            <person name="Sureshbabu K."/>
            <person name="Batra K."/>
            <person name="Sharma T.R."/>
            <person name="Mohapatra T."/>
            <person name="Singh N.K."/>
            <person name="Messing J."/>
            <person name="Nelson A.B."/>
            <person name="Fuks G."/>
            <person name="Kavchok S."/>
            <person name="Keizer G."/>
            <person name="Linton E."/>
            <person name="Llaca V."/>
            <person name="Song R."/>
            <person name="Tanyolac B."/>
            <person name="Young S."/>
            <person name="Ho-Il K."/>
            <person name="Hahn J.H."/>
            <person name="Sangsakoo G."/>
            <person name="Vanavichit A."/>
            <person name="de Mattos Luiz.A.T."/>
            <person name="Zimmer P.D."/>
            <person name="Malone G."/>
            <person name="Dellagostin O."/>
            <person name="de Oliveira A.C."/>
            <person name="Bevan M."/>
            <person name="Bancroft I."/>
            <person name="Minx P."/>
            <person name="Cordum H."/>
            <person name="Wilson R."/>
            <person name="Cheng Z."/>
            <person name="Jin W."/>
            <person name="Jiang J."/>
            <person name="Leong S.A."/>
            <person name="Iwama H."/>
            <person name="Gojobori T."/>
            <person name="Itoh T."/>
            <person name="Niimura Y."/>
            <person name="Fujii Y."/>
            <person name="Habara T."/>
            <person name="Sakai H."/>
            <person name="Sato Y."/>
            <person name="Wilson G."/>
            <person name="Kumar K."/>
            <person name="McCouch S."/>
            <person name="Juretic N."/>
            <person name="Hoen D."/>
            <person name="Wright S."/>
            <person name="Bruskiewich R."/>
            <person name="Bureau T."/>
            <person name="Miyao A."/>
            <person name="Hirochika H."/>
            <person name="Nishikawa T."/>
            <person name="Kadowaki K."/>
            <person name="Sugiura M."/>
            <person name="Burr B."/>
            <person name="Sasaki T."/>
        </authorList>
    </citation>
    <scope>NUCLEOTIDE SEQUENCE [LARGE SCALE GENOMIC DNA]</scope>
    <source>
        <strain evidence="6">cv. Nipponbare</strain>
    </source>
</reference>
<evidence type="ECO:0000313" key="6">
    <source>
        <dbReference type="Proteomes" id="UP000059680"/>
    </source>
</evidence>
<dbReference type="SUPFAM" id="SSF56112">
    <property type="entry name" value="Protein kinase-like (PK-like)"/>
    <property type="match status" value="1"/>
</dbReference>
<feature type="compositionally biased region" description="Acidic residues" evidence="4">
    <location>
        <begin position="112"/>
        <end position="123"/>
    </location>
</feature>
<feature type="compositionally biased region" description="Pro residues" evidence="4">
    <location>
        <begin position="280"/>
        <end position="296"/>
    </location>
</feature>
<dbReference type="InterPro" id="IPR011009">
    <property type="entry name" value="Kinase-like_dom_sf"/>
</dbReference>
<dbReference type="Gramene" id="Os02t0763501-00">
    <property type="protein sequence ID" value="Os02t0763501-00"/>
    <property type="gene ID" value="Os02g0763501"/>
</dbReference>
<dbReference type="PANTHER" id="PTHR45647:SF118">
    <property type="entry name" value="OS01G0581400 PROTEIN"/>
    <property type="match status" value="1"/>
</dbReference>